<dbReference type="AlphaFoldDB" id="A0A6A6VSE0"/>
<evidence type="ECO:0000313" key="3">
    <source>
        <dbReference type="Proteomes" id="UP000799440"/>
    </source>
</evidence>
<gene>
    <name evidence="2" type="ORF">M011DRAFT_463655</name>
</gene>
<feature type="domain" description="Class II aldolase/adducin N-terminal" evidence="1">
    <location>
        <begin position="19"/>
        <end position="240"/>
    </location>
</feature>
<dbReference type="GO" id="GO:0051015">
    <property type="term" value="F:actin filament binding"/>
    <property type="evidence" value="ECO:0007669"/>
    <property type="project" value="TreeGrafter"/>
</dbReference>
<dbReference type="InterPro" id="IPR001303">
    <property type="entry name" value="Aldolase_II/adducin_N"/>
</dbReference>
<dbReference type="InterPro" id="IPR036409">
    <property type="entry name" value="Aldolase_II/adducin_N_sf"/>
</dbReference>
<dbReference type="GO" id="GO:0005856">
    <property type="term" value="C:cytoskeleton"/>
    <property type="evidence" value="ECO:0007669"/>
    <property type="project" value="TreeGrafter"/>
</dbReference>
<evidence type="ECO:0000259" key="1">
    <source>
        <dbReference type="SMART" id="SM01007"/>
    </source>
</evidence>
<dbReference type="EMBL" id="MU006561">
    <property type="protein sequence ID" value="KAF2752191.1"/>
    <property type="molecule type" value="Genomic_DNA"/>
</dbReference>
<dbReference type="SMART" id="SM01007">
    <property type="entry name" value="Aldolase_II"/>
    <property type="match status" value="1"/>
</dbReference>
<accession>A0A6A6VSE0</accession>
<dbReference type="PANTHER" id="PTHR10672">
    <property type="entry name" value="ADDUCIN"/>
    <property type="match status" value="1"/>
</dbReference>
<keyword evidence="3" id="KW-1185">Reference proteome</keyword>
<organism evidence="2 3">
    <name type="scientific">Sporormia fimetaria CBS 119925</name>
    <dbReference type="NCBI Taxonomy" id="1340428"/>
    <lineage>
        <taxon>Eukaryota</taxon>
        <taxon>Fungi</taxon>
        <taxon>Dikarya</taxon>
        <taxon>Ascomycota</taxon>
        <taxon>Pezizomycotina</taxon>
        <taxon>Dothideomycetes</taxon>
        <taxon>Pleosporomycetidae</taxon>
        <taxon>Pleosporales</taxon>
        <taxon>Sporormiaceae</taxon>
        <taxon>Sporormia</taxon>
    </lineage>
</organism>
<dbReference type="InterPro" id="IPR051017">
    <property type="entry name" value="Aldolase-II_Adducin_sf"/>
</dbReference>
<proteinExistence type="predicted"/>
<evidence type="ECO:0000313" key="2">
    <source>
        <dbReference type="EMBL" id="KAF2752191.1"/>
    </source>
</evidence>
<dbReference type="Gene3D" id="3.40.225.10">
    <property type="entry name" value="Class II aldolase/adducin N-terminal domain"/>
    <property type="match status" value="1"/>
</dbReference>
<protein>
    <submittedName>
        <fullName evidence="2">Arad-like aldolase/epimerase</fullName>
    </submittedName>
</protein>
<reference evidence="2" key="1">
    <citation type="journal article" date="2020" name="Stud. Mycol.">
        <title>101 Dothideomycetes genomes: a test case for predicting lifestyles and emergence of pathogens.</title>
        <authorList>
            <person name="Haridas S."/>
            <person name="Albert R."/>
            <person name="Binder M."/>
            <person name="Bloem J."/>
            <person name="Labutti K."/>
            <person name="Salamov A."/>
            <person name="Andreopoulos B."/>
            <person name="Baker S."/>
            <person name="Barry K."/>
            <person name="Bills G."/>
            <person name="Bluhm B."/>
            <person name="Cannon C."/>
            <person name="Castanera R."/>
            <person name="Culley D."/>
            <person name="Daum C."/>
            <person name="Ezra D."/>
            <person name="Gonzalez J."/>
            <person name="Henrissat B."/>
            <person name="Kuo A."/>
            <person name="Liang C."/>
            <person name="Lipzen A."/>
            <person name="Lutzoni F."/>
            <person name="Magnuson J."/>
            <person name="Mondo S."/>
            <person name="Nolan M."/>
            <person name="Ohm R."/>
            <person name="Pangilinan J."/>
            <person name="Park H.-J."/>
            <person name="Ramirez L."/>
            <person name="Alfaro M."/>
            <person name="Sun H."/>
            <person name="Tritt A."/>
            <person name="Yoshinaga Y."/>
            <person name="Zwiers L.-H."/>
            <person name="Turgeon B."/>
            <person name="Goodwin S."/>
            <person name="Spatafora J."/>
            <person name="Crous P."/>
            <person name="Grigoriev I."/>
        </authorList>
    </citation>
    <scope>NUCLEOTIDE SEQUENCE</scope>
    <source>
        <strain evidence="2">CBS 119925</strain>
    </source>
</reference>
<dbReference type="Pfam" id="PF00596">
    <property type="entry name" value="Aldolase_II"/>
    <property type="match status" value="1"/>
</dbReference>
<sequence length="322" mass="34745">MSAGYFPKREKVGLEDLFRGLVTAGHILHREEVTGEYGGHVSVRSPDNPATYWMSCALSPALVSSADDLVEYNVEDSSPVEKDAKTGFLERFIHGEIYKKFPAINCVVHGHTSEVLPYCVTDVPLKATTHLAGFLGGNIPVWDASAHAPSGSKQHLLVTDAKLGASLAAAFKPATSAGFIYSKVRSALPAQLAGNPPDPSREPDHAVVLMRGHGFTTVATGIEEAVYQSVYLKRAAKTQTAALTIHNAYFGHTVEGKVDVEGGGKIKSAKVKPEGSLKYLTDKEAHDAWEANQPIVGKSWALWCREVEVSPFYRNECPGSED</sequence>
<dbReference type="SUPFAM" id="SSF53639">
    <property type="entry name" value="AraD/HMP-PK domain-like"/>
    <property type="match status" value="1"/>
</dbReference>
<dbReference type="PANTHER" id="PTHR10672:SF41">
    <property type="entry name" value="CLASS II ALDOLASE_ADDUCIN DOMAIN PROTEIN (AFU_ORTHOLOGUE AFUA_3G01330)"/>
    <property type="match status" value="1"/>
</dbReference>
<dbReference type="Proteomes" id="UP000799440">
    <property type="component" value="Unassembled WGS sequence"/>
</dbReference>
<dbReference type="OrthoDB" id="2932980at2759"/>
<name>A0A6A6VSE0_9PLEO</name>